<dbReference type="GO" id="GO:0000278">
    <property type="term" value="P:mitotic cell cycle"/>
    <property type="evidence" value="ECO:0007669"/>
    <property type="project" value="TreeGrafter"/>
</dbReference>
<dbReference type="InterPro" id="IPR052484">
    <property type="entry name" value="CENP-W/WIP1"/>
</dbReference>
<sequence>MTSSDRGYSRSTLRKILKAHSRKRVATEVDPLVYLNYILFMEELMQTATRKALSDNNKNVTAKDIRKATIVEPPNPGRQHNTLEITHSGYILHSRHLRTQWDENPQDLPRKRI</sequence>
<evidence type="ECO:0008006" key="10">
    <source>
        <dbReference type="Google" id="ProtNLM"/>
    </source>
</evidence>
<protein>
    <recommendedName>
        <fullName evidence="10">Transcription factor CBF/NF-Y/archaeal histone domain-containing protein</fullName>
    </recommendedName>
</protein>
<organism evidence="8 9">
    <name type="scientific">Fonsecaea monophora</name>
    <dbReference type="NCBI Taxonomy" id="254056"/>
    <lineage>
        <taxon>Eukaryota</taxon>
        <taxon>Fungi</taxon>
        <taxon>Dikarya</taxon>
        <taxon>Ascomycota</taxon>
        <taxon>Pezizomycotina</taxon>
        <taxon>Eurotiomycetes</taxon>
        <taxon>Chaetothyriomycetidae</taxon>
        <taxon>Chaetothyriales</taxon>
        <taxon>Herpotrichiellaceae</taxon>
        <taxon>Fonsecaea</taxon>
    </lineage>
</organism>
<evidence type="ECO:0000313" key="8">
    <source>
        <dbReference type="EMBL" id="OAG45062.1"/>
    </source>
</evidence>
<dbReference type="GO" id="GO:0007059">
    <property type="term" value="P:chromosome segregation"/>
    <property type="evidence" value="ECO:0007669"/>
    <property type="project" value="TreeGrafter"/>
</dbReference>
<comment type="caution">
    <text evidence="8">The sequence shown here is derived from an EMBL/GenBank/DDBJ whole genome shotgun (WGS) entry which is preliminary data.</text>
</comment>
<evidence type="ECO:0000256" key="3">
    <source>
        <dbReference type="ARBA" id="ARBA00022454"/>
    </source>
</evidence>
<dbReference type="EMBL" id="LVKK01000002">
    <property type="protein sequence ID" value="OAG45062.1"/>
    <property type="molecule type" value="Genomic_DNA"/>
</dbReference>
<evidence type="ECO:0000313" key="9">
    <source>
        <dbReference type="Proteomes" id="UP000077002"/>
    </source>
</evidence>
<gene>
    <name evidence="8" type="ORF">AYO21_00410</name>
</gene>
<comment type="subcellular location">
    <subcellularLocation>
        <location evidence="2">Chromosome</location>
        <location evidence="2">Centromere</location>
        <location evidence="2">Kinetochore</location>
    </subcellularLocation>
    <subcellularLocation>
        <location evidence="1">Nucleus</location>
    </subcellularLocation>
</comment>
<dbReference type="GO" id="GO:0046982">
    <property type="term" value="F:protein heterodimerization activity"/>
    <property type="evidence" value="ECO:0007669"/>
    <property type="project" value="InterPro"/>
</dbReference>
<dbReference type="GeneID" id="34595592"/>
<dbReference type="AlphaFoldDB" id="A0A177FP04"/>
<dbReference type="GO" id="GO:0051382">
    <property type="term" value="P:kinetochore assembly"/>
    <property type="evidence" value="ECO:0007669"/>
    <property type="project" value="TreeGrafter"/>
</dbReference>
<dbReference type="SUPFAM" id="SSF47113">
    <property type="entry name" value="Histone-fold"/>
    <property type="match status" value="1"/>
</dbReference>
<keyword evidence="6" id="KW-0137">Centromere</keyword>
<keyword evidence="3" id="KW-0158">Chromosome</keyword>
<dbReference type="Proteomes" id="UP000077002">
    <property type="component" value="Unassembled WGS sequence"/>
</dbReference>
<evidence type="ECO:0000256" key="1">
    <source>
        <dbReference type="ARBA" id="ARBA00004123"/>
    </source>
</evidence>
<evidence type="ECO:0000256" key="2">
    <source>
        <dbReference type="ARBA" id="ARBA00004629"/>
    </source>
</evidence>
<keyword evidence="4" id="KW-0995">Kinetochore</keyword>
<dbReference type="PANTHER" id="PTHR34832:SF1">
    <property type="entry name" value="CENTROMERE PROTEIN W"/>
    <property type="match status" value="1"/>
</dbReference>
<evidence type="ECO:0000256" key="6">
    <source>
        <dbReference type="ARBA" id="ARBA00023328"/>
    </source>
</evidence>
<proteinExistence type="inferred from homology"/>
<dbReference type="PANTHER" id="PTHR34832">
    <property type="entry name" value="CENTROMERE PROTEIN W"/>
    <property type="match status" value="1"/>
</dbReference>
<name>A0A177FP04_9EURO</name>
<accession>A0A177FP04</accession>
<dbReference type="GO" id="GO:0005654">
    <property type="term" value="C:nucleoplasm"/>
    <property type="evidence" value="ECO:0007669"/>
    <property type="project" value="TreeGrafter"/>
</dbReference>
<dbReference type="GO" id="GO:0000776">
    <property type="term" value="C:kinetochore"/>
    <property type="evidence" value="ECO:0007669"/>
    <property type="project" value="UniProtKB-KW"/>
</dbReference>
<evidence type="ECO:0000256" key="4">
    <source>
        <dbReference type="ARBA" id="ARBA00022838"/>
    </source>
</evidence>
<dbReference type="OrthoDB" id="2543597at2759"/>
<keyword evidence="9" id="KW-1185">Reference proteome</keyword>
<evidence type="ECO:0000256" key="5">
    <source>
        <dbReference type="ARBA" id="ARBA00023242"/>
    </source>
</evidence>
<dbReference type="CDD" id="cd13732">
    <property type="entry name" value="HFD_CENP-W"/>
    <property type="match status" value="1"/>
</dbReference>
<evidence type="ECO:0000256" key="7">
    <source>
        <dbReference type="ARBA" id="ARBA00038432"/>
    </source>
</evidence>
<reference evidence="8 9" key="1">
    <citation type="submission" date="2016-03" db="EMBL/GenBank/DDBJ databases">
        <title>Draft genome sequence of the Fonsecaea monophora CBS 269.37.</title>
        <authorList>
            <person name="Bombassaro A."/>
            <person name="Vinicius W.A."/>
            <person name="De Hoog S."/>
            <person name="Sun J."/>
            <person name="Souza E.M."/>
            <person name="Raittz R.T."/>
            <person name="Costa F."/>
            <person name="Leao A.C."/>
            <person name="Tadra-Sfeir M.Z."/>
            <person name="Baura V."/>
            <person name="Balsanelli E."/>
            <person name="Pedrosa F.O."/>
            <person name="Moreno L.F."/>
            <person name="Steffens M.B."/>
            <person name="Xi L."/>
            <person name="Bocca A.L."/>
            <person name="Felipe M.S."/>
            <person name="Teixeira M."/>
            <person name="Telles Filho F.Q."/>
            <person name="Azevedo C.M."/>
            <person name="Gomes R."/>
            <person name="Vicente V.A."/>
        </authorList>
    </citation>
    <scope>NUCLEOTIDE SEQUENCE [LARGE SCALE GENOMIC DNA]</scope>
    <source>
        <strain evidence="8 9">CBS 269.37</strain>
    </source>
</reference>
<dbReference type="Gene3D" id="1.10.20.10">
    <property type="entry name" value="Histone, subunit A"/>
    <property type="match status" value="1"/>
</dbReference>
<dbReference type="InterPro" id="IPR009072">
    <property type="entry name" value="Histone-fold"/>
</dbReference>
<comment type="similarity">
    <text evidence="7">Belongs to the CENP-W/WIP1 family.</text>
</comment>
<dbReference type="RefSeq" id="XP_022517014.1">
    <property type="nucleotide sequence ID" value="XM_022650400.1"/>
</dbReference>
<keyword evidence="5" id="KW-0539">Nucleus</keyword>